<name>A0A537JWK0_9BACT</name>
<evidence type="ECO:0000259" key="12">
    <source>
        <dbReference type="Pfam" id="PF08546"/>
    </source>
</evidence>
<feature type="domain" description="Ketopantoate reductase C-terminal" evidence="12">
    <location>
        <begin position="181"/>
        <end position="325"/>
    </location>
</feature>
<comment type="pathway">
    <text evidence="2">Cofactor biosynthesis; (R)-pantothenate biosynthesis; (R)-pantoate from 3-methyl-2-oxobutanoate: step 2/2.</text>
</comment>
<evidence type="ECO:0000256" key="2">
    <source>
        <dbReference type="ARBA" id="ARBA00004994"/>
    </source>
</evidence>
<dbReference type="Gene3D" id="1.10.1040.10">
    <property type="entry name" value="N-(1-d-carboxylethyl)-l-norvaline Dehydrogenase, domain 2"/>
    <property type="match status" value="1"/>
</dbReference>
<sequence>MDFTVVGAGAIGGTVGAHLVRAGHDVLFVDTVAEHVEAIRRDGLAIEGRAPFTARARAVTAGALAGALGGRRLDAVLLAVKAMHTAAALEPLVPLLGPDSFVVSLQNGLNEKVIAARVGAARTVGAFVNFGADYQSPGRILYGGGGALYLGELDGQITPRLEQLGGILRAAFLENTTLTANIWGYLWGKLGYGSMLFATAVVDETIADVLADAASRPLLANLAGEVVRVADAEGVRSEGFDGYDPDAMRFTQPRNWAAIHQSLDRLAAFNRASLKQKSGVWRDLAVRHRRTEVDDQIGVIVRAAEEHGCPVPLNRRLVEIVHDLEEGRRSMSAANLDDLRRLNEQAYAESGRGRPSLAEQRPRIR</sequence>
<dbReference type="GO" id="GO:0005737">
    <property type="term" value="C:cytoplasm"/>
    <property type="evidence" value="ECO:0007669"/>
    <property type="project" value="TreeGrafter"/>
</dbReference>
<dbReference type="InterPro" id="IPR008927">
    <property type="entry name" value="6-PGluconate_DH-like_C_sf"/>
</dbReference>
<dbReference type="Gene3D" id="3.40.50.720">
    <property type="entry name" value="NAD(P)-binding Rossmann-like Domain"/>
    <property type="match status" value="1"/>
</dbReference>
<dbReference type="GO" id="GO:0015940">
    <property type="term" value="P:pantothenate biosynthetic process"/>
    <property type="evidence" value="ECO:0007669"/>
    <property type="project" value="UniProtKB-KW"/>
</dbReference>
<dbReference type="InterPro" id="IPR036291">
    <property type="entry name" value="NAD(P)-bd_dom_sf"/>
</dbReference>
<dbReference type="InterPro" id="IPR050838">
    <property type="entry name" value="Ketopantoate_reductase"/>
</dbReference>
<evidence type="ECO:0000256" key="5">
    <source>
        <dbReference type="ARBA" id="ARBA00019465"/>
    </source>
</evidence>
<dbReference type="GO" id="GO:0008677">
    <property type="term" value="F:2-dehydropantoate 2-reductase activity"/>
    <property type="evidence" value="ECO:0007669"/>
    <property type="project" value="UniProtKB-EC"/>
</dbReference>
<dbReference type="InterPro" id="IPR013328">
    <property type="entry name" value="6PGD_dom2"/>
</dbReference>
<evidence type="ECO:0000256" key="1">
    <source>
        <dbReference type="ARBA" id="ARBA00002919"/>
    </source>
</evidence>
<dbReference type="PANTHER" id="PTHR43765:SF2">
    <property type="entry name" value="2-DEHYDROPANTOATE 2-REDUCTASE"/>
    <property type="match status" value="1"/>
</dbReference>
<evidence type="ECO:0000256" key="6">
    <source>
        <dbReference type="ARBA" id="ARBA00022655"/>
    </source>
</evidence>
<protein>
    <recommendedName>
        <fullName evidence="5">2-dehydropantoate 2-reductase</fullName>
        <ecNumber evidence="4">1.1.1.169</ecNumber>
    </recommendedName>
    <alternativeName>
        <fullName evidence="9">Ketopantoate reductase</fullName>
    </alternativeName>
</protein>
<keyword evidence="8 13" id="KW-0560">Oxidoreductase</keyword>
<dbReference type="NCBIfam" id="TIGR00745">
    <property type="entry name" value="apbA_panE"/>
    <property type="match status" value="1"/>
</dbReference>
<dbReference type="GO" id="GO:0050661">
    <property type="term" value="F:NADP binding"/>
    <property type="evidence" value="ECO:0007669"/>
    <property type="project" value="TreeGrafter"/>
</dbReference>
<evidence type="ECO:0000259" key="11">
    <source>
        <dbReference type="Pfam" id="PF02558"/>
    </source>
</evidence>
<evidence type="ECO:0000256" key="3">
    <source>
        <dbReference type="ARBA" id="ARBA00007870"/>
    </source>
</evidence>
<proteinExistence type="inferred from homology"/>
<keyword evidence="6" id="KW-0566">Pantothenate biosynthesis</keyword>
<feature type="domain" description="Ketopantoate reductase N-terminal" evidence="11">
    <location>
        <begin position="4"/>
        <end position="154"/>
    </location>
</feature>
<dbReference type="InterPro" id="IPR003710">
    <property type="entry name" value="ApbA"/>
</dbReference>
<comment type="function">
    <text evidence="1">Catalyzes the NADPH-dependent reduction of ketopantoate into pantoic acid.</text>
</comment>
<accession>A0A537JWK0</accession>
<dbReference type="InterPro" id="IPR013332">
    <property type="entry name" value="KPR_N"/>
</dbReference>
<evidence type="ECO:0000256" key="4">
    <source>
        <dbReference type="ARBA" id="ARBA00013014"/>
    </source>
</evidence>
<evidence type="ECO:0000313" key="13">
    <source>
        <dbReference type="EMBL" id="TMI87672.1"/>
    </source>
</evidence>
<dbReference type="EMBL" id="VBAK01000152">
    <property type="protein sequence ID" value="TMI87672.1"/>
    <property type="molecule type" value="Genomic_DNA"/>
</dbReference>
<comment type="caution">
    <text evidence="13">The sequence shown here is derived from an EMBL/GenBank/DDBJ whole genome shotgun (WGS) entry which is preliminary data.</text>
</comment>
<evidence type="ECO:0000256" key="9">
    <source>
        <dbReference type="ARBA" id="ARBA00032024"/>
    </source>
</evidence>
<dbReference type="InterPro" id="IPR013752">
    <property type="entry name" value="KPA_reductase"/>
</dbReference>
<dbReference type="Pfam" id="PF02558">
    <property type="entry name" value="ApbA"/>
    <property type="match status" value="1"/>
</dbReference>
<gene>
    <name evidence="13" type="ORF">E6H00_14875</name>
</gene>
<dbReference type="SUPFAM" id="SSF51735">
    <property type="entry name" value="NAD(P)-binding Rossmann-fold domains"/>
    <property type="match status" value="1"/>
</dbReference>
<keyword evidence="7" id="KW-0521">NADP</keyword>
<evidence type="ECO:0000256" key="8">
    <source>
        <dbReference type="ARBA" id="ARBA00023002"/>
    </source>
</evidence>
<dbReference type="SUPFAM" id="SSF48179">
    <property type="entry name" value="6-phosphogluconate dehydrogenase C-terminal domain-like"/>
    <property type="match status" value="1"/>
</dbReference>
<dbReference type="EC" id="1.1.1.169" evidence="4"/>
<organism evidence="13 14">
    <name type="scientific">Candidatus Segetimicrobium genomatis</name>
    <dbReference type="NCBI Taxonomy" id="2569760"/>
    <lineage>
        <taxon>Bacteria</taxon>
        <taxon>Bacillati</taxon>
        <taxon>Candidatus Sysuimicrobiota</taxon>
        <taxon>Candidatus Sysuimicrobiia</taxon>
        <taxon>Candidatus Sysuimicrobiales</taxon>
        <taxon>Candidatus Segetimicrobiaceae</taxon>
        <taxon>Candidatus Segetimicrobium</taxon>
    </lineage>
</organism>
<evidence type="ECO:0000256" key="7">
    <source>
        <dbReference type="ARBA" id="ARBA00022857"/>
    </source>
</evidence>
<dbReference type="AlphaFoldDB" id="A0A537JWK0"/>
<dbReference type="Proteomes" id="UP000318509">
    <property type="component" value="Unassembled WGS sequence"/>
</dbReference>
<evidence type="ECO:0000256" key="10">
    <source>
        <dbReference type="ARBA" id="ARBA00048793"/>
    </source>
</evidence>
<evidence type="ECO:0000313" key="14">
    <source>
        <dbReference type="Proteomes" id="UP000318509"/>
    </source>
</evidence>
<comment type="catalytic activity">
    <reaction evidence="10">
        <text>(R)-pantoate + NADP(+) = 2-dehydropantoate + NADPH + H(+)</text>
        <dbReference type="Rhea" id="RHEA:16233"/>
        <dbReference type="ChEBI" id="CHEBI:11561"/>
        <dbReference type="ChEBI" id="CHEBI:15378"/>
        <dbReference type="ChEBI" id="CHEBI:15980"/>
        <dbReference type="ChEBI" id="CHEBI:57783"/>
        <dbReference type="ChEBI" id="CHEBI:58349"/>
        <dbReference type="EC" id="1.1.1.169"/>
    </reaction>
</comment>
<comment type="similarity">
    <text evidence="3">Belongs to the ketopantoate reductase family.</text>
</comment>
<dbReference type="PANTHER" id="PTHR43765">
    <property type="entry name" value="2-DEHYDROPANTOATE 2-REDUCTASE-RELATED"/>
    <property type="match status" value="1"/>
</dbReference>
<reference evidence="13 14" key="1">
    <citation type="journal article" date="2019" name="Nat. Microbiol.">
        <title>Mediterranean grassland soil C-N compound turnover is dependent on rainfall and depth, and is mediated by genomically divergent microorganisms.</title>
        <authorList>
            <person name="Diamond S."/>
            <person name="Andeer P.F."/>
            <person name="Li Z."/>
            <person name="Crits-Christoph A."/>
            <person name="Burstein D."/>
            <person name="Anantharaman K."/>
            <person name="Lane K.R."/>
            <person name="Thomas B.C."/>
            <person name="Pan C."/>
            <person name="Northen T.R."/>
            <person name="Banfield J.F."/>
        </authorList>
    </citation>
    <scope>NUCLEOTIDE SEQUENCE [LARGE SCALE GENOMIC DNA]</scope>
    <source>
        <strain evidence="13">NP_3</strain>
    </source>
</reference>
<dbReference type="Pfam" id="PF08546">
    <property type="entry name" value="ApbA_C"/>
    <property type="match status" value="1"/>
</dbReference>